<dbReference type="AlphaFoldDB" id="A0A401QB52"/>
<evidence type="ECO:0000313" key="2">
    <source>
        <dbReference type="Proteomes" id="UP000288216"/>
    </source>
</evidence>
<dbReference type="EMBL" id="BFAA01022272">
    <property type="protein sequence ID" value="GCB82601.1"/>
    <property type="molecule type" value="Genomic_DNA"/>
</dbReference>
<protein>
    <submittedName>
        <fullName evidence="1">Uncharacterized protein</fullName>
    </submittedName>
</protein>
<sequence>EEQEARAKADKIKLALEKLKEAKVKKVSYKHSIPVVLVLDLQRQGHEVKSQHAKF</sequence>
<dbReference type="Proteomes" id="UP000288216">
    <property type="component" value="Unassembled WGS sequence"/>
</dbReference>
<gene>
    <name evidence="1" type="ORF">scyTo_0022367</name>
</gene>
<feature type="non-terminal residue" evidence="1">
    <location>
        <position position="1"/>
    </location>
</feature>
<keyword evidence="2" id="KW-1185">Reference proteome</keyword>
<reference evidence="1 2" key="1">
    <citation type="journal article" date="2018" name="Nat. Ecol. Evol.">
        <title>Shark genomes provide insights into elasmobranch evolution and the origin of vertebrates.</title>
        <authorList>
            <person name="Hara Y"/>
            <person name="Yamaguchi K"/>
            <person name="Onimaru K"/>
            <person name="Kadota M"/>
            <person name="Koyanagi M"/>
            <person name="Keeley SD"/>
            <person name="Tatsumi K"/>
            <person name="Tanaka K"/>
            <person name="Motone F"/>
            <person name="Kageyama Y"/>
            <person name="Nozu R"/>
            <person name="Adachi N"/>
            <person name="Nishimura O"/>
            <person name="Nakagawa R"/>
            <person name="Tanegashima C"/>
            <person name="Kiyatake I"/>
            <person name="Matsumoto R"/>
            <person name="Murakumo K"/>
            <person name="Nishida K"/>
            <person name="Terakita A"/>
            <person name="Kuratani S"/>
            <person name="Sato K"/>
            <person name="Hyodo S Kuraku.S."/>
        </authorList>
    </citation>
    <scope>NUCLEOTIDE SEQUENCE [LARGE SCALE GENOMIC DNA]</scope>
</reference>
<name>A0A401QB52_SCYTO</name>
<evidence type="ECO:0000313" key="1">
    <source>
        <dbReference type="EMBL" id="GCB82601.1"/>
    </source>
</evidence>
<accession>A0A401QB52</accession>
<comment type="caution">
    <text evidence="1">The sequence shown here is derived from an EMBL/GenBank/DDBJ whole genome shotgun (WGS) entry which is preliminary data.</text>
</comment>
<proteinExistence type="predicted"/>
<organism evidence="1 2">
    <name type="scientific">Scyliorhinus torazame</name>
    <name type="common">Cloudy catshark</name>
    <name type="synonym">Catulus torazame</name>
    <dbReference type="NCBI Taxonomy" id="75743"/>
    <lineage>
        <taxon>Eukaryota</taxon>
        <taxon>Metazoa</taxon>
        <taxon>Chordata</taxon>
        <taxon>Craniata</taxon>
        <taxon>Vertebrata</taxon>
        <taxon>Chondrichthyes</taxon>
        <taxon>Elasmobranchii</taxon>
        <taxon>Galeomorphii</taxon>
        <taxon>Galeoidea</taxon>
        <taxon>Carcharhiniformes</taxon>
        <taxon>Scyliorhinidae</taxon>
        <taxon>Scyliorhinus</taxon>
    </lineage>
</organism>